<evidence type="ECO:0000256" key="3">
    <source>
        <dbReference type="ARBA" id="ARBA00022723"/>
    </source>
</evidence>
<evidence type="ECO:0000256" key="2">
    <source>
        <dbReference type="ARBA" id="ARBA00022617"/>
    </source>
</evidence>
<dbReference type="KEGG" id="tvi:Thivi_3065"/>
<keyword evidence="7" id="KW-0472">Membrane</keyword>
<dbReference type="Pfam" id="PF03918">
    <property type="entry name" value="CcmH"/>
    <property type="match status" value="1"/>
</dbReference>
<organism evidence="9 10">
    <name type="scientific">Thiocystis violascens (strain ATCC 17096 / DSM 198 / 6111)</name>
    <name type="common">Chromatium violascens</name>
    <dbReference type="NCBI Taxonomy" id="765911"/>
    <lineage>
        <taxon>Bacteria</taxon>
        <taxon>Pseudomonadati</taxon>
        <taxon>Pseudomonadota</taxon>
        <taxon>Gammaproteobacteria</taxon>
        <taxon>Chromatiales</taxon>
        <taxon>Chromatiaceae</taxon>
        <taxon>Thiocystis</taxon>
    </lineage>
</organism>
<keyword evidence="10" id="KW-1185">Reference proteome</keyword>
<dbReference type="InterPro" id="IPR005616">
    <property type="entry name" value="CcmH/CycL/Ccl2/NrfF_N"/>
</dbReference>
<proteinExistence type="inferred from homology"/>
<protein>
    <recommendedName>
        <fullName evidence="7">Cytochrome c-type biogenesis protein</fullName>
    </recommendedName>
</protein>
<dbReference type="eggNOG" id="COG3088">
    <property type="taxonomic scope" value="Bacteria"/>
</dbReference>
<evidence type="ECO:0000313" key="9">
    <source>
        <dbReference type="EMBL" id="AFL74945.1"/>
    </source>
</evidence>
<dbReference type="STRING" id="765911.Thivi_3065"/>
<evidence type="ECO:0000256" key="5">
    <source>
        <dbReference type="ARBA" id="ARBA00022748"/>
    </source>
</evidence>
<accession>I3YD77</accession>
<evidence type="ECO:0000256" key="6">
    <source>
        <dbReference type="ARBA" id="ARBA00023004"/>
    </source>
</evidence>
<evidence type="ECO:0000259" key="8">
    <source>
        <dbReference type="Pfam" id="PF03918"/>
    </source>
</evidence>
<dbReference type="PANTHER" id="PTHR47870:SF1">
    <property type="entry name" value="CYTOCHROME C-TYPE BIOGENESIS PROTEIN CCMH"/>
    <property type="match status" value="1"/>
</dbReference>
<keyword evidence="7" id="KW-0812">Transmembrane</keyword>
<dbReference type="AlphaFoldDB" id="I3YD77"/>
<dbReference type="Gene3D" id="1.10.8.640">
    <property type="entry name" value="Cytochrome C biogenesis protein"/>
    <property type="match status" value="1"/>
</dbReference>
<dbReference type="CDD" id="cd16378">
    <property type="entry name" value="CcmH_N"/>
    <property type="match status" value="1"/>
</dbReference>
<dbReference type="HOGENOM" id="CLU_107187_0_0_6"/>
<keyword evidence="6 7" id="KW-0408">Iron</keyword>
<feature type="transmembrane region" description="Helical" evidence="7">
    <location>
        <begin position="111"/>
        <end position="129"/>
    </location>
</feature>
<keyword evidence="4 7" id="KW-0732">Signal</keyword>
<keyword evidence="2 7" id="KW-0349">Heme</keyword>
<dbReference type="GO" id="GO:0005886">
    <property type="term" value="C:plasma membrane"/>
    <property type="evidence" value="ECO:0007669"/>
    <property type="project" value="TreeGrafter"/>
</dbReference>
<keyword evidence="7" id="KW-1133">Transmembrane helix</keyword>
<dbReference type="FunFam" id="1.10.8.640:FF:000001">
    <property type="entry name" value="Cytochrome c-type biogenesis protein"/>
    <property type="match status" value="1"/>
</dbReference>
<comment type="function">
    <text evidence="7">Possible subunit of a heme lyase.</text>
</comment>
<dbReference type="PANTHER" id="PTHR47870">
    <property type="entry name" value="CYTOCHROME C-TYPE BIOGENESIS PROTEIN CCMH"/>
    <property type="match status" value="1"/>
</dbReference>
<sequence>MMPIDSKRLFSSALLAGALAFGTAHAYTLEEFTFDDPAQHDEFRDLIGELRCLVCQNESLAGSQAGVAQDLREEVYRMMREGQSRQEVVDFLVARYGDFVLYEPPIKPSTYILWFGPFLLVGVGGFLLFRTLQRKKAEPEQDLSEAEQARLQQLLAKTGDHQD</sequence>
<evidence type="ECO:0000256" key="4">
    <source>
        <dbReference type="ARBA" id="ARBA00022729"/>
    </source>
</evidence>
<evidence type="ECO:0000256" key="1">
    <source>
        <dbReference type="ARBA" id="ARBA00010342"/>
    </source>
</evidence>
<dbReference type="OrthoDB" id="9804975at2"/>
<dbReference type="GO" id="GO:0046872">
    <property type="term" value="F:metal ion binding"/>
    <property type="evidence" value="ECO:0007669"/>
    <property type="project" value="UniProtKB-KW"/>
</dbReference>
<gene>
    <name evidence="9" type="ordered locus">Thivi_3065</name>
</gene>
<dbReference type="Proteomes" id="UP000006062">
    <property type="component" value="Chromosome"/>
</dbReference>
<evidence type="ECO:0000313" key="10">
    <source>
        <dbReference type="Proteomes" id="UP000006062"/>
    </source>
</evidence>
<reference evidence="9 10" key="1">
    <citation type="submission" date="2012-06" db="EMBL/GenBank/DDBJ databases">
        <title>Complete sequence of Thiocystis violascens DSM 198.</title>
        <authorList>
            <consortium name="US DOE Joint Genome Institute"/>
            <person name="Lucas S."/>
            <person name="Han J."/>
            <person name="Lapidus A."/>
            <person name="Cheng J.-F."/>
            <person name="Goodwin L."/>
            <person name="Pitluck S."/>
            <person name="Peters L."/>
            <person name="Ovchinnikova G."/>
            <person name="Teshima H."/>
            <person name="Detter J.C."/>
            <person name="Han C."/>
            <person name="Tapia R."/>
            <person name="Land M."/>
            <person name="Hauser L."/>
            <person name="Kyrpides N."/>
            <person name="Ivanova N."/>
            <person name="Pagani I."/>
            <person name="Vogl K."/>
            <person name="Liu Z."/>
            <person name="Frigaard N.-U."/>
            <person name="Bryant D."/>
            <person name="Woyke T."/>
        </authorList>
    </citation>
    <scope>NUCLEOTIDE SEQUENCE [LARGE SCALE GENOMIC DNA]</scope>
    <source>
        <strain evidence="10">ATCC 17096 / DSM 198 / 6111</strain>
    </source>
</reference>
<keyword evidence="5" id="KW-0201">Cytochrome c-type biogenesis</keyword>
<dbReference type="EMBL" id="CP003154">
    <property type="protein sequence ID" value="AFL74945.1"/>
    <property type="molecule type" value="Genomic_DNA"/>
</dbReference>
<comment type="similarity">
    <text evidence="1 7">Belongs to the CcmH/CycL/Ccl2/NrfF family.</text>
</comment>
<feature type="chain" id="PRO_5011019056" description="Cytochrome c-type biogenesis protein" evidence="7">
    <location>
        <begin position="27"/>
        <end position="163"/>
    </location>
</feature>
<feature type="signal peptide" evidence="7">
    <location>
        <begin position="1"/>
        <end position="26"/>
    </location>
</feature>
<keyword evidence="3 7" id="KW-0479">Metal-binding</keyword>
<name>I3YD77_THIV6</name>
<dbReference type="RefSeq" id="WP_014779360.1">
    <property type="nucleotide sequence ID" value="NC_018012.1"/>
</dbReference>
<dbReference type="InterPro" id="IPR038297">
    <property type="entry name" value="CcmH/CycL/NrfF/Ccl2_sf"/>
</dbReference>
<evidence type="ECO:0000256" key="7">
    <source>
        <dbReference type="RuleBase" id="RU364112"/>
    </source>
</evidence>
<dbReference type="GO" id="GO:0017004">
    <property type="term" value="P:cytochrome complex assembly"/>
    <property type="evidence" value="ECO:0007669"/>
    <property type="project" value="UniProtKB-KW"/>
</dbReference>
<dbReference type="InterPro" id="IPR051263">
    <property type="entry name" value="C-type_cytochrome_biogenesis"/>
</dbReference>
<feature type="domain" description="CcmH/CycL/Ccl2/NrfF N-terminal" evidence="8">
    <location>
        <begin position="19"/>
        <end position="155"/>
    </location>
</feature>